<evidence type="ECO:0000256" key="1">
    <source>
        <dbReference type="ARBA" id="ARBA00006484"/>
    </source>
</evidence>
<dbReference type="InterPro" id="IPR036291">
    <property type="entry name" value="NAD(P)-bd_dom_sf"/>
</dbReference>
<protein>
    <submittedName>
        <fullName evidence="2">SDR family NAD(P)-dependent oxidoreductase</fullName>
        <ecNumber evidence="2">1.1.1.-</ecNumber>
    </submittedName>
</protein>
<keyword evidence="3" id="KW-1185">Reference proteome</keyword>
<dbReference type="PRINTS" id="PR00081">
    <property type="entry name" value="GDHRDH"/>
</dbReference>
<dbReference type="SUPFAM" id="SSF51735">
    <property type="entry name" value="NAD(P)-binding Rossmann-fold domains"/>
    <property type="match status" value="1"/>
</dbReference>
<dbReference type="InterPro" id="IPR050259">
    <property type="entry name" value="SDR"/>
</dbReference>
<name>A0ABV7NJF9_9SPHN</name>
<dbReference type="Pfam" id="PF13561">
    <property type="entry name" value="adh_short_C2"/>
    <property type="match status" value="1"/>
</dbReference>
<evidence type="ECO:0000313" key="3">
    <source>
        <dbReference type="Proteomes" id="UP001595681"/>
    </source>
</evidence>
<dbReference type="RefSeq" id="WP_380798247.1">
    <property type="nucleotide sequence ID" value="NZ_JBHRVU010000005.1"/>
</dbReference>
<proteinExistence type="inferred from homology"/>
<dbReference type="Proteomes" id="UP001595681">
    <property type="component" value="Unassembled WGS sequence"/>
</dbReference>
<keyword evidence="2" id="KW-0560">Oxidoreductase</keyword>
<dbReference type="InterPro" id="IPR002347">
    <property type="entry name" value="SDR_fam"/>
</dbReference>
<dbReference type="Gene3D" id="3.40.50.720">
    <property type="entry name" value="NAD(P)-binding Rossmann-like Domain"/>
    <property type="match status" value="1"/>
</dbReference>
<dbReference type="EC" id="1.1.1.-" evidence="2"/>
<comment type="caution">
    <text evidence="2">The sequence shown here is derived from an EMBL/GenBank/DDBJ whole genome shotgun (WGS) entry which is preliminary data.</text>
</comment>
<dbReference type="PANTHER" id="PTHR42879:SF6">
    <property type="entry name" value="NADPH-DEPENDENT REDUCTASE BACG"/>
    <property type="match status" value="1"/>
</dbReference>
<accession>A0ABV7NJF9</accession>
<comment type="similarity">
    <text evidence="1">Belongs to the short-chain dehydrogenases/reductases (SDR) family.</text>
</comment>
<dbReference type="GO" id="GO:0016491">
    <property type="term" value="F:oxidoreductase activity"/>
    <property type="evidence" value="ECO:0007669"/>
    <property type="project" value="UniProtKB-KW"/>
</dbReference>
<reference evidence="3" key="1">
    <citation type="journal article" date="2019" name="Int. J. Syst. Evol. Microbiol.">
        <title>The Global Catalogue of Microorganisms (GCM) 10K type strain sequencing project: providing services to taxonomists for standard genome sequencing and annotation.</title>
        <authorList>
            <consortium name="The Broad Institute Genomics Platform"/>
            <consortium name="The Broad Institute Genome Sequencing Center for Infectious Disease"/>
            <person name="Wu L."/>
            <person name="Ma J."/>
        </authorList>
    </citation>
    <scope>NUCLEOTIDE SEQUENCE [LARGE SCALE GENOMIC DNA]</scope>
    <source>
        <strain evidence="3">CCM 7491</strain>
    </source>
</reference>
<sequence length="258" mass="27223">MKLGLEGRVALVSGGSAGMGRAIARELAREGAHVMVVARGEAALRDTVAAIEAEGGRAGWISADMADEAGIVRAVAQTRALFGDPDLVIGNVRSVVRYGFEEASNDDFRLSNEQVVLSFAMLVRETHGAMKAKGFGRFVNLGSVCAKEPHRFFDIILSNTYRTAAVGLARSLSNELAPHGITVNTIAPGSIDTGLNQETQGGGAEARTQREPPPVIQMGRHGRPDEVSGLAAFLCSDRASYITGQTIAVDGGWTRGLF</sequence>
<evidence type="ECO:0000313" key="2">
    <source>
        <dbReference type="EMBL" id="MFC3443475.1"/>
    </source>
</evidence>
<dbReference type="EMBL" id="JBHRVU010000005">
    <property type="protein sequence ID" value="MFC3443475.1"/>
    <property type="molecule type" value="Genomic_DNA"/>
</dbReference>
<organism evidence="2 3">
    <name type="scientific">Sphingobium rhizovicinum</name>
    <dbReference type="NCBI Taxonomy" id="432308"/>
    <lineage>
        <taxon>Bacteria</taxon>
        <taxon>Pseudomonadati</taxon>
        <taxon>Pseudomonadota</taxon>
        <taxon>Alphaproteobacteria</taxon>
        <taxon>Sphingomonadales</taxon>
        <taxon>Sphingomonadaceae</taxon>
        <taxon>Sphingobium</taxon>
    </lineage>
</organism>
<dbReference type="PANTHER" id="PTHR42879">
    <property type="entry name" value="3-OXOACYL-(ACYL-CARRIER-PROTEIN) REDUCTASE"/>
    <property type="match status" value="1"/>
</dbReference>
<gene>
    <name evidence="2" type="ORF">ACFOKF_20165</name>
</gene>